<comment type="caution">
    <text evidence="2">The sequence shown here is derived from an EMBL/GenBank/DDBJ whole genome shotgun (WGS) entry which is preliminary data.</text>
</comment>
<dbReference type="EMBL" id="JAVRRT010000003">
    <property type="protein sequence ID" value="KAK5173664.1"/>
    <property type="molecule type" value="Genomic_DNA"/>
</dbReference>
<gene>
    <name evidence="2" type="ORF">LTR77_002345</name>
</gene>
<dbReference type="GeneID" id="89923692"/>
<evidence type="ECO:0000259" key="1">
    <source>
        <dbReference type="Pfam" id="PF14479"/>
    </source>
</evidence>
<name>A0AAV9PJ80_9PEZI</name>
<dbReference type="Gene3D" id="1.20.120.1020">
    <property type="entry name" value="Prion-inhibition and propagation, HeLo domain"/>
    <property type="match status" value="1"/>
</dbReference>
<feature type="domain" description="Prion-inhibition and propagation HeLo" evidence="1">
    <location>
        <begin position="40"/>
        <end position="250"/>
    </location>
</feature>
<dbReference type="InterPro" id="IPR029498">
    <property type="entry name" value="HeLo_dom"/>
</dbReference>
<dbReference type="AlphaFoldDB" id="A0AAV9PJ80"/>
<proteinExistence type="predicted"/>
<dbReference type="RefSeq" id="XP_064662359.1">
    <property type="nucleotide sequence ID" value="XM_064799604.1"/>
</dbReference>
<organism evidence="2 3">
    <name type="scientific">Saxophila tyrrhenica</name>
    <dbReference type="NCBI Taxonomy" id="1690608"/>
    <lineage>
        <taxon>Eukaryota</taxon>
        <taxon>Fungi</taxon>
        <taxon>Dikarya</taxon>
        <taxon>Ascomycota</taxon>
        <taxon>Pezizomycotina</taxon>
        <taxon>Dothideomycetes</taxon>
        <taxon>Dothideomycetidae</taxon>
        <taxon>Mycosphaerellales</taxon>
        <taxon>Extremaceae</taxon>
        <taxon>Saxophila</taxon>
    </lineage>
</organism>
<sequence>MPEAADLTFSANKDGVVDSLSWLQKTTKNEPGNPTAAGLALSILSVFNVVLEDIHLLHAIKEFDTSYHTSALQLANAQLRLSRWGEALGLTKAEVDEIDNRVDHTTLNKLMPEKDRKAAYENLEKIKVLLAEAHDKAQKYETSPATEHDRVHKSRSLPKLLEHRSGSTATSVAAPDLVVEGLSEGVRQLSINRKAPLMTKMKRALYEKPIFRELLNDITEIMTAVETLFPQCQQARSTLAREEVRILGIEGVEKMLSTLVEKAAQDEVLKDAIKMEHPAPATTTNHSGAYNKGFQSGTVNGGTFSQGG</sequence>
<dbReference type="InterPro" id="IPR038305">
    <property type="entry name" value="HeLo_sf"/>
</dbReference>
<keyword evidence="3" id="KW-1185">Reference proteome</keyword>
<reference evidence="2 3" key="1">
    <citation type="submission" date="2023-08" db="EMBL/GenBank/DDBJ databases">
        <title>Black Yeasts Isolated from many extreme environments.</title>
        <authorList>
            <person name="Coleine C."/>
            <person name="Stajich J.E."/>
            <person name="Selbmann L."/>
        </authorList>
    </citation>
    <scope>NUCLEOTIDE SEQUENCE [LARGE SCALE GENOMIC DNA]</scope>
    <source>
        <strain evidence="2 3">CCFEE 5935</strain>
    </source>
</reference>
<protein>
    <recommendedName>
        <fullName evidence="1">Prion-inhibition and propagation HeLo domain-containing protein</fullName>
    </recommendedName>
</protein>
<dbReference type="Proteomes" id="UP001337655">
    <property type="component" value="Unassembled WGS sequence"/>
</dbReference>
<dbReference type="Pfam" id="PF14479">
    <property type="entry name" value="HeLo"/>
    <property type="match status" value="1"/>
</dbReference>
<evidence type="ECO:0000313" key="2">
    <source>
        <dbReference type="EMBL" id="KAK5173664.1"/>
    </source>
</evidence>
<evidence type="ECO:0000313" key="3">
    <source>
        <dbReference type="Proteomes" id="UP001337655"/>
    </source>
</evidence>
<accession>A0AAV9PJ80</accession>